<dbReference type="AlphaFoldDB" id="A0A0S7BU42"/>
<dbReference type="Pfam" id="PF03990">
    <property type="entry name" value="DUF348"/>
    <property type="match status" value="1"/>
</dbReference>
<dbReference type="InterPro" id="IPR011098">
    <property type="entry name" value="G5_dom"/>
</dbReference>
<gene>
    <name evidence="3" type="ORF">ATC1_1337</name>
</gene>
<evidence type="ECO:0000313" key="3">
    <source>
        <dbReference type="EMBL" id="GAP40072.1"/>
    </source>
</evidence>
<keyword evidence="1" id="KW-0732">Signal</keyword>
<dbReference type="Gene3D" id="2.20.230.10">
    <property type="entry name" value="Resuscitation-promoting factor rpfb"/>
    <property type="match status" value="1"/>
</dbReference>
<keyword evidence="4" id="KW-1185">Reference proteome</keyword>
<proteinExistence type="predicted"/>
<dbReference type="RefSeq" id="WP_062279066.1">
    <property type="nucleotide sequence ID" value="NZ_DF968181.1"/>
</dbReference>
<dbReference type="STRING" id="1678840.ATC1_1337"/>
<dbReference type="Pfam" id="PF07501">
    <property type="entry name" value="G5"/>
    <property type="match status" value="1"/>
</dbReference>
<reference evidence="3" key="1">
    <citation type="journal article" date="2015" name="Genome Announc.">
        <title>Draft Genome Sequence of Anaerolineae Strain TC1, a Novel Isolate from a Methanogenic Wastewater Treatment System.</title>
        <authorList>
            <person name="Matsuura N."/>
            <person name="Tourlousse D.M."/>
            <person name="Sun L."/>
            <person name="Toyonaga M."/>
            <person name="Kuroda K."/>
            <person name="Ohashi A."/>
            <person name="Cruz R."/>
            <person name="Yamaguchi T."/>
            <person name="Sekiguchi Y."/>
        </authorList>
    </citation>
    <scope>NUCLEOTIDE SEQUENCE [LARGE SCALE GENOMIC DNA]</scope>
    <source>
        <strain evidence="3">TC1</strain>
    </source>
</reference>
<evidence type="ECO:0000256" key="1">
    <source>
        <dbReference type="ARBA" id="ARBA00022729"/>
    </source>
</evidence>
<dbReference type="InterPro" id="IPR007137">
    <property type="entry name" value="DUF348"/>
</dbReference>
<sequence>MKKRIWFVFLGFCLIFTGSMLYLTNSPRRIQLLVDGVPMKIKTRKIRTDAILKETGIPFSDIDRIFPRLNYWMTENYLLRVDHPSTVELMRQDEQISFISYENIAGNILLSGGVKLFPGDKILWNQTEIQADSLIGMESNIQLSITSQNFFKLVRDSWDSPQIRYTQALTVGEALQQLDVSIPQGALIFPERETVFQNGMTIEICEPKILTISSNGIESQISACGKTVGEALSRAGVPLENLDYSIPSEGSPLPSDGKISVFRVHEDMLLTASALPNEIEWIPDNTKPLDSTGVIKEGHAGVKGVLTKIRYQDDVEISNVSEPETVLIEPEKAVHSYGTQIQTQTITTADGTFEYWRSIPVYATSYSPCRSGVDACLNGTSSGARVEKGIIAVSYDWYLKFGGQRVYIPGYGTGVIGDVGKSPTNDNRWVDLAYSDNDFVGWSDHTTLYFLTPVPTEIQWVL</sequence>
<accession>A0A0S7BU42</accession>
<dbReference type="OrthoDB" id="9798935at2"/>
<dbReference type="PROSITE" id="PS51109">
    <property type="entry name" value="G5"/>
    <property type="match status" value="1"/>
</dbReference>
<evidence type="ECO:0000259" key="2">
    <source>
        <dbReference type="PROSITE" id="PS51109"/>
    </source>
</evidence>
<protein>
    <submittedName>
        <fullName evidence="3">Uncharacterized conserved protein YabE, contains G5 and tandem DUF348 domains</fullName>
    </submittedName>
</protein>
<name>A0A0S7BU42_9CHLR</name>
<evidence type="ECO:0000313" key="4">
    <source>
        <dbReference type="Proteomes" id="UP000053370"/>
    </source>
</evidence>
<feature type="domain" description="G5" evidence="2">
    <location>
        <begin position="261"/>
        <end position="341"/>
    </location>
</feature>
<dbReference type="EMBL" id="DF968181">
    <property type="protein sequence ID" value="GAP40072.1"/>
    <property type="molecule type" value="Genomic_DNA"/>
</dbReference>
<organism evidence="3">
    <name type="scientific">Flexilinea flocculi</name>
    <dbReference type="NCBI Taxonomy" id="1678840"/>
    <lineage>
        <taxon>Bacteria</taxon>
        <taxon>Bacillati</taxon>
        <taxon>Chloroflexota</taxon>
        <taxon>Anaerolineae</taxon>
        <taxon>Anaerolineales</taxon>
        <taxon>Anaerolineaceae</taxon>
        <taxon>Flexilinea</taxon>
    </lineage>
</organism>
<dbReference type="Proteomes" id="UP000053370">
    <property type="component" value="Unassembled WGS sequence"/>
</dbReference>
<dbReference type="CDD" id="cd22786">
    <property type="entry name" value="DPBB_YuiC-like"/>
    <property type="match status" value="1"/>
</dbReference>